<dbReference type="EMBL" id="JAOBTW010000004">
    <property type="protein sequence ID" value="MDZ7281318.1"/>
    <property type="molecule type" value="Genomic_DNA"/>
</dbReference>
<protein>
    <submittedName>
        <fullName evidence="1">Uncharacterized protein</fullName>
    </submittedName>
</protein>
<reference evidence="2" key="1">
    <citation type="submission" date="2023-07" db="EMBL/GenBank/DDBJ databases">
        <title>Whole genome sequence analysis of rice epiphytic Sphingomonas sanguinis OsEp_Plm_15B2.</title>
        <authorList>
            <person name="Sahu K.P."/>
            <person name="Asharani P."/>
            <person name="Reddy B."/>
            <person name="Kumar A."/>
        </authorList>
    </citation>
    <scope>NUCLEOTIDE SEQUENCE [LARGE SCALE GENOMIC DNA]</scope>
    <source>
        <strain evidence="2">OsEp_Plm_15B2</strain>
    </source>
</reference>
<accession>A0ABU5LN12</accession>
<keyword evidence="2" id="KW-1185">Reference proteome</keyword>
<sequence>MSEDIPRFCEERAYEELALAKLTDDVALKTRHLNRAAYFAAAGERARSDGAKSS</sequence>
<evidence type="ECO:0000313" key="2">
    <source>
        <dbReference type="Proteomes" id="UP001292182"/>
    </source>
</evidence>
<name>A0ABU5LN12_9SPHN</name>
<organism evidence="1 2">
    <name type="scientific">Sphingomonas sanguinis</name>
    <dbReference type="NCBI Taxonomy" id="33051"/>
    <lineage>
        <taxon>Bacteria</taxon>
        <taxon>Pseudomonadati</taxon>
        <taxon>Pseudomonadota</taxon>
        <taxon>Alphaproteobacteria</taxon>
        <taxon>Sphingomonadales</taxon>
        <taxon>Sphingomonadaceae</taxon>
        <taxon>Sphingomonas</taxon>
    </lineage>
</organism>
<proteinExistence type="predicted"/>
<gene>
    <name evidence="1" type="ORF">N4G62_04660</name>
</gene>
<comment type="caution">
    <text evidence="1">The sequence shown here is derived from an EMBL/GenBank/DDBJ whole genome shotgun (WGS) entry which is preliminary data.</text>
</comment>
<dbReference type="Proteomes" id="UP001292182">
    <property type="component" value="Unassembled WGS sequence"/>
</dbReference>
<evidence type="ECO:0000313" key="1">
    <source>
        <dbReference type="EMBL" id="MDZ7281318.1"/>
    </source>
</evidence>
<dbReference type="RefSeq" id="WP_322538734.1">
    <property type="nucleotide sequence ID" value="NZ_JAOBTW010000004.1"/>
</dbReference>